<dbReference type="SUPFAM" id="SSF46785">
    <property type="entry name" value="Winged helix' DNA-binding domain"/>
    <property type="match status" value="1"/>
</dbReference>
<dbReference type="Pfam" id="PF03466">
    <property type="entry name" value="LysR_substrate"/>
    <property type="match status" value="1"/>
</dbReference>
<evidence type="ECO:0000313" key="6">
    <source>
        <dbReference type="EMBL" id="AYN22205.1"/>
    </source>
</evidence>
<protein>
    <submittedName>
        <fullName evidence="6">LysR family transcriptional regulator</fullName>
    </submittedName>
</protein>
<evidence type="ECO:0000259" key="5">
    <source>
        <dbReference type="PROSITE" id="PS50931"/>
    </source>
</evidence>
<dbReference type="AlphaFoldDB" id="A0A3G2HYP8"/>
<dbReference type="EMBL" id="CP032153">
    <property type="protein sequence ID" value="AYN22205.1"/>
    <property type="molecule type" value="Genomic_DNA"/>
</dbReference>
<evidence type="ECO:0000256" key="4">
    <source>
        <dbReference type="ARBA" id="ARBA00023163"/>
    </source>
</evidence>
<dbReference type="OrthoDB" id="9785974at2"/>
<keyword evidence="4" id="KW-0804">Transcription</keyword>
<dbReference type="InterPro" id="IPR036388">
    <property type="entry name" value="WH-like_DNA-bd_sf"/>
</dbReference>
<dbReference type="InterPro" id="IPR050950">
    <property type="entry name" value="HTH-type_LysR_regulators"/>
</dbReference>
<comment type="similarity">
    <text evidence="1">Belongs to the LysR transcriptional regulatory family.</text>
</comment>
<reference evidence="6 7" key="1">
    <citation type="submission" date="2018-09" db="EMBL/GenBank/DDBJ databases">
        <title>Complete genome sequence of the hydrocarbonoclastic bacterium Alcaligenes aquatilis QD168, isolated from a crude-oil polluted marine sediment of Central Chile.</title>
        <authorList>
            <person name="Duran R.E."/>
            <person name="Barra B."/>
            <person name="Salva-Serra F."/>
            <person name="Mendez V."/>
            <person name="Moore E.R.B."/>
            <person name="Seeger M."/>
        </authorList>
    </citation>
    <scope>NUCLEOTIDE SEQUENCE [LARGE SCALE GENOMIC DNA]</scope>
    <source>
        <strain evidence="6 7">QD168</strain>
    </source>
</reference>
<dbReference type="RefSeq" id="WP_121739721.1">
    <property type="nucleotide sequence ID" value="NZ_CP032153.1"/>
</dbReference>
<sequence>MKLDLLTLKLFVRVLEAGTISQAAEREHIAAAAVSRRIADLEQSLNTTLLVRTNKGVSPTAAGLELLYRSRALLNSVEDIESRLQAYSEGQQGLVHILANTSAISQFLPGPLGEFGRLHPSLRLQLEEKTSLDIIRALADGKADLGVFTRLPYDADIEAYPFRSDKLVVLVPGDHPLACHERLRFEQTLEHEQITLLPGTQINYQITKVAMEAHRSVRVRTEVSGYDAMCLLVNAGMGIAILPRESARIYHIPNTRMLELDEDWSRRELLIGVRRHRDLQPSAQTLLNFLLGSAAITVAG</sequence>
<dbReference type="FunFam" id="1.10.10.10:FF:000001">
    <property type="entry name" value="LysR family transcriptional regulator"/>
    <property type="match status" value="1"/>
</dbReference>
<dbReference type="CDD" id="cd08421">
    <property type="entry name" value="PBP2_LTTR_like_1"/>
    <property type="match status" value="1"/>
</dbReference>
<dbReference type="KEGG" id="aaqu:D3M96_17645"/>
<keyword evidence="2" id="KW-0805">Transcription regulation</keyword>
<dbReference type="InterPro" id="IPR005119">
    <property type="entry name" value="LysR_subst-bd"/>
</dbReference>
<dbReference type="Pfam" id="PF00126">
    <property type="entry name" value="HTH_1"/>
    <property type="match status" value="1"/>
</dbReference>
<keyword evidence="3" id="KW-0238">DNA-binding</keyword>
<evidence type="ECO:0000256" key="1">
    <source>
        <dbReference type="ARBA" id="ARBA00009437"/>
    </source>
</evidence>
<name>A0A3G2HYP8_9BURK</name>
<dbReference type="PROSITE" id="PS50931">
    <property type="entry name" value="HTH_LYSR"/>
    <property type="match status" value="1"/>
</dbReference>
<feature type="domain" description="HTH lysR-type" evidence="5">
    <location>
        <begin position="1"/>
        <end position="60"/>
    </location>
</feature>
<dbReference type="PANTHER" id="PTHR30419:SF2">
    <property type="entry name" value="LYSR FAMILY TRANSCRIPTIONAL REGULATOR"/>
    <property type="match status" value="1"/>
</dbReference>
<evidence type="ECO:0000256" key="3">
    <source>
        <dbReference type="ARBA" id="ARBA00023125"/>
    </source>
</evidence>
<dbReference type="Proteomes" id="UP000268070">
    <property type="component" value="Chromosome"/>
</dbReference>
<dbReference type="GO" id="GO:0005829">
    <property type="term" value="C:cytosol"/>
    <property type="evidence" value="ECO:0007669"/>
    <property type="project" value="TreeGrafter"/>
</dbReference>
<dbReference type="SUPFAM" id="SSF53850">
    <property type="entry name" value="Periplasmic binding protein-like II"/>
    <property type="match status" value="1"/>
</dbReference>
<dbReference type="Gene3D" id="1.10.10.10">
    <property type="entry name" value="Winged helix-like DNA-binding domain superfamily/Winged helix DNA-binding domain"/>
    <property type="match status" value="1"/>
</dbReference>
<accession>A0A3G2HYP8</accession>
<dbReference type="Gene3D" id="3.40.190.290">
    <property type="match status" value="1"/>
</dbReference>
<evidence type="ECO:0000313" key="7">
    <source>
        <dbReference type="Proteomes" id="UP000268070"/>
    </source>
</evidence>
<dbReference type="GO" id="GO:0003677">
    <property type="term" value="F:DNA binding"/>
    <property type="evidence" value="ECO:0007669"/>
    <property type="project" value="UniProtKB-KW"/>
</dbReference>
<gene>
    <name evidence="6" type="ORF">D3M96_17645</name>
</gene>
<organism evidence="6 7">
    <name type="scientific">Alcaligenes aquatilis</name>
    <dbReference type="NCBI Taxonomy" id="323284"/>
    <lineage>
        <taxon>Bacteria</taxon>
        <taxon>Pseudomonadati</taxon>
        <taxon>Pseudomonadota</taxon>
        <taxon>Betaproteobacteria</taxon>
        <taxon>Burkholderiales</taxon>
        <taxon>Alcaligenaceae</taxon>
        <taxon>Alcaligenes</taxon>
    </lineage>
</organism>
<dbReference type="InterPro" id="IPR036390">
    <property type="entry name" value="WH_DNA-bd_sf"/>
</dbReference>
<dbReference type="GO" id="GO:0003700">
    <property type="term" value="F:DNA-binding transcription factor activity"/>
    <property type="evidence" value="ECO:0007669"/>
    <property type="project" value="InterPro"/>
</dbReference>
<proteinExistence type="inferred from homology"/>
<dbReference type="InterPro" id="IPR000847">
    <property type="entry name" value="LysR_HTH_N"/>
</dbReference>
<evidence type="ECO:0000256" key="2">
    <source>
        <dbReference type="ARBA" id="ARBA00023015"/>
    </source>
</evidence>
<dbReference type="PANTHER" id="PTHR30419">
    <property type="entry name" value="HTH-TYPE TRANSCRIPTIONAL REGULATOR YBHD"/>
    <property type="match status" value="1"/>
</dbReference>